<feature type="compositionally biased region" description="Low complexity" evidence="1">
    <location>
        <begin position="66"/>
        <end position="97"/>
    </location>
</feature>
<dbReference type="InterPro" id="IPR005183">
    <property type="entry name" value="DUF305_CopM-like"/>
</dbReference>
<dbReference type="PANTHER" id="PTHR36933">
    <property type="entry name" value="SLL0788 PROTEIN"/>
    <property type="match status" value="1"/>
</dbReference>
<reference evidence="3 4" key="1">
    <citation type="journal article" date="2016" name="Genome Announc.">
        <title>Draft Genome Sequence of Planomonospora sphaerica JCM9374, a Rare Actinomycete.</title>
        <authorList>
            <person name="Dohra H."/>
            <person name="Suzuki T."/>
            <person name="Inoue Y."/>
            <person name="Kodani S."/>
        </authorList>
    </citation>
    <scope>NUCLEOTIDE SEQUENCE [LARGE SCALE GENOMIC DNA]</scope>
    <source>
        <strain evidence="3 4">JCM 9374</strain>
    </source>
</reference>
<dbReference type="Gene3D" id="1.20.1260.10">
    <property type="match status" value="1"/>
</dbReference>
<name>A0A161LRQ0_9ACTN</name>
<feature type="region of interest" description="Disordered" evidence="1">
    <location>
        <begin position="47"/>
        <end position="137"/>
    </location>
</feature>
<dbReference type="InterPro" id="IPR012347">
    <property type="entry name" value="Ferritin-like"/>
</dbReference>
<evidence type="ECO:0000256" key="1">
    <source>
        <dbReference type="SAM" id="MobiDB-lite"/>
    </source>
</evidence>
<dbReference type="Proteomes" id="UP000077701">
    <property type="component" value="Unassembled WGS sequence"/>
</dbReference>
<dbReference type="Pfam" id="PF03713">
    <property type="entry name" value="DUF305"/>
    <property type="match status" value="1"/>
</dbReference>
<evidence type="ECO:0000259" key="2">
    <source>
        <dbReference type="Pfam" id="PF03713"/>
    </source>
</evidence>
<proteinExistence type="predicted"/>
<gene>
    <name evidence="3" type="ORF">PS9374_06038</name>
</gene>
<organism evidence="3 4">
    <name type="scientific">Planomonospora sphaerica</name>
    <dbReference type="NCBI Taxonomy" id="161355"/>
    <lineage>
        <taxon>Bacteria</taxon>
        <taxon>Bacillati</taxon>
        <taxon>Actinomycetota</taxon>
        <taxon>Actinomycetes</taxon>
        <taxon>Streptosporangiales</taxon>
        <taxon>Streptosporangiaceae</taxon>
        <taxon>Planomonospora</taxon>
    </lineage>
</organism>
<comment type="caution">
    <text evidence="3">The sequence shown here is derived from an EMBL/GenBank/DDBJ whole genome shotgun (WGS) entry which is preliminary data.</text>
</comment>
<dbReference type="OrthoDB" id="26872at2"/>
<keyword evidence="3" id="KW-0449">Lipoprotein</keyword>
<protein>
    <submittedName>
        <fullName evidence="3">Lipoprotein</fullName>
    </submittedName>
</protein>
<reference evidence="4" key="2">
    <citation type="submission" date="2016-04" db="EMBL/GenBank/DDBJ databases">
        <title>Planomonospora sphaerica JCM9374 whole genome shotgun sequence.</title>
        <authorList>
            <person name="Suzuki T."/>
            <person name="Dohra H."/>
            <person name="Kodani S."/>
        </authorList>
    </citation>
    <scope>NUCLEOTIDE SEQUENCE [LARGE SCALE GENOMIC DNA]</scope>
    <source>
        <strain evidence="4">JCM 9374</strain>
    </source>
</reference>
<feature type="compositionally biased region" description="Gly residues" evidence="1">
    <location>
        <begin position="55"/>
        <end position="65"/>
    </location>
</feature>
<dbReference type="STRING" id="161355.PS9374_06038"/>
<keyword evidence="4" id="KW-1185">Reference proteome</keyword>
<evidence type="ECO:0000313" key="3">
    <source>
        <dbReference type="EMBL" id="GAT70356.1"/>
    </source>
</evidence>
<accession>A0A161LRQ0</accession>
<evidence type="ECO:0000313" key="4">
    <source>
        <dbReference type="Proteomes" id="UP000077701"/>
    </source>
</evidence>
<feature type="domain" description="DUF305" evidence="2">
    <location>
        <begin position="144"/>
        <end position="284"/>
    </location>
</feature>
<sequence length="290" mass="29439">MKWTRRHRWGDADETVPVSARGTASAGRLALALTVTGVLALSGCGTAADSHGRHAGQGAGHGAGPHAGHAARVPAAEQNPATATPATAPASGNPASGNPASGTPAATVPAEDGLTGTGSPAGTGRAAVGREDGPAGAGSFNDADVMFLQMMIPHNRQGAELAGLAGSRSARGTVKALAAAIAATQDQEAEAMAGRLERWRRPLEAEAHAHDAHGGLHVTGPEEAVALRRATGAAFDVRFLNVMVAHQHNAVEMARAEIRDGRHPEVVELARRIDLSRSAQIKAMLGELGS</sequence>
<dbReference type="EMBL" id="BDCX01000017">
    <property type="protein sequence ID" value="GAT70356.1"/>
    <property type="molecule type" value="Genomic_DNA"/>
</dbReference>
<dbReference type="AlphaFoldDB" id="A0A161LRQ0"/>
<dbReference type="PANTHER" id="PTHR36933:SF1">
    <property type="entry name" value="SLL0788 PROTEIN"/>
    <property type="match status" value="1"/>
</dbReference>